<keyword evidence="1" id="KW-0472">Membrane</keyword>
<dbReference type="Proteomes" id="UP000011566">
    <property type="component" value="Unassembled WGS sequence"/>
</dbReference>
<dbReference type="OrthoDB" id="342245at2157"/>
<proteinExistence type="predicted"/>
<evidence type="ECO:0000313" key="2">
    <source>
        <dbReference type="EMBL" id="EMA40669.1"/>
    </source>
</evidence>
<dbReference type="PATRIC" id="fig|1132509.6.peg.951"/>
<gene>
    <name evidence="2" type="ORF">C447_04086</name>
</gene>
<comment type="caution">
    <text evidence="2">The sequence shown here is derived from an EMBL/GenBank/DDBJ whole genome shotgun (WGS) entry which is preliminary data.</text>
</comment>
<dbReference type="eggNOG" id="arCOG03888">
    <property type="taxonomic scope" value="Archaea"/>
</dbReference>
<dbReference type="InterPro" id="IPR006311">
    <property type="entry name" value="TAT_signal"/>
</dbReference>
<keyword evidence="1" id="KW-1133">Transmembrane helix</keyword>
<keyword evidence="1" id="KW-0812">Transmembrane</keyword>
<dbReference type="PROSITE" id="PS51318">
    <property type="entry name" value="TAT"/>
    <property type="match status" value="1"/>
</dbReference>
<keyword evidence="3" id="KW-1185">Reference proteome</keyword>
<evidence type="ECO:0000313" key="3">
    <source>
        <dbReference type="Proteomes" id="UP000011566"/>
    </source>
</evidence>
<dbReference type="EMBL" id="AOMB01000010">
    <property type="protein sequence ID" value="EMA40669.1"/>
    <property type="molecule type" value="Genomic_DNA"/>
</dbReference>
<protein>
    <submittedName>
        <fullName evidence="2">Uncharacterized protein</fullName>
    </submittedName>
</protein>
<dbReference type="RefSeq" id="WP_007691184.1">
    <property type="nucleotide sequence ID" value="NZ_AJRK01000393.1"/>
</dbReference>
<evidence type="ECO:0000256" key="1">
    <source>
        <dbReference type="SAM" id="Phobius"/>
    </source>
</evidence>
<organism evidence="2 3">
    <name type="scientific">Halococcus hamelinensis 100A6</name>
    <dbReference type="NCBI Taxonomy" id="1132509"/>
    <lineage>
        <taxon>Archaea</taxon>
        <taxon>Methanobacteriati</taxon>
        <taxon>Methanobacteriota</taxon>
        <taxon>Stenosarchaea group</taxon>
        <taxon>Halobacteria</taxon>
        <taxon>Halobacteriales</taxon>
        <taxon>Halococcaceae</taxon>
        <taxon>Halococcus</taxon>
    </lineage>
</organism>
<reference evidence="2 3" key="1">
    <citation type="journal article" date="2014" name="PLoS Genet.">
        <title>Phylogenetically driven sequencing of extremely halophilic archaea reveals strategies for static and dynamic osmo-response.</title>
        <authorList>
            <person name="Becker E.A."/>
            <person name="Seitzer P.M."/>
            <person name="Tritt A."/>
            <person name="Larsen D."/>
            <person name="Krusor M."/>
            <person name="Yao A.I."/>
            <person name="Wu D."/>
            <person name="Madern D."/>
            <person name="Eisen J.A."/>
            <person name="Darling A.E."/>
            <person name="Facciotti M.T."/>
        </authorList>
    </citation>
    <scope>NUCLEOTIDE SEQUENCE [LARGE SCALE GENOMIC DNA]</scope>
    <source>
        <strain evidence="2 3">100A6</strain>
    </source>
</reference>
<accession>M0M7T0</accession>
<dbReference type="AlphaFoldDB" id="M0M7T0"/>
<feature type="transmembrane region" description="Helical" evidence="1">
    <location>
        <begin position="217"/>
        <end position="239"/>
    </location>
</feature>
<name>M0M7T0_9EURY</name>
<sequence length="254" mass="26889">MTRPTRALLLVAALVAVAALATPGAAVSASADQSPNATQVGENVTASYVLTDLYTDAPTTWRLNATTGLDNATWTVTAAGLDHRVLATRQGRGPSVTVPVRAARNVSEITVSVTGTAPSVANFTYPERERYRVVSFAREGGNSSAAIDDWRAAHYTRSSQSARTTLNTSRAAIRDNGSDAELEEQFGFAVTAYRAGEFDLAGSIAADARQDAGRESYPIGMISGLFLGGIVAVLGGAGVRTYRKRSEEDSWRDR</sequence>